<dbReference type="SMART" id="SM00906">
    <property type="entry name" value="Fungal_trans"/>
    <property type="match status" value="1"/>
</dbReference>
<dbReference type="GO" id="GO:0006351">
    <property type="term" value="P:DNA-templated transcription"/>
    <property type="evidence" value="ECO:0007669"/>
    <property type="project" value="InterPro"/>
</dbReference>
<dbReference type="InterPro" id="IPR001138">
    <property type="entry name" value="Zn2Cys6_DnaBD"/>
</dbReference>
<dbReference type="CDD" id="cd00067">
    <property type="entry name" value="GAL4"/>
    <property type="match status" value="1"/>
</dbReference>
<keyword evidence="3" id="KW-0238">DNA-binding</keyword>
<evidence type="ECO:0000313" key="9">
    <source>
        <dbReference type="Proteomes" id="UP000076837"/>
    </source>
</evidence>
<evidence type="ECO:0000256" key="3">
    <source>
        <dbReference type="ARBA" id="ARBA00023125"/>
    </source>
</evidence>
<proteinExistence type="predicted"/>
<evidence type="ECO:0000313" key="8">
    <source>
        <dbReference type="EMBL" id="KZM27026.1"/>
    </source>
</evidence>
<name>A0A163KIK4_DIDRA</name>
<feature type="region of interest" description="Disordered" evidence="6">
    <location>
        <begin position="573"/>
        <end position="659"/>
    </location>
</feature>
<dbReference type="EMBL" id="JYNV01000082">
    <property type="protein sequence ID" value="KZM27026.1"/>
    <property type="molecule type" value="Genomic_DNA"/>
</dbReference>
<dbReference type="PANTHER" id="PTHR47171">
    <property type="entry name" value="FARA-RELATED"/>
    <property type="match status" value="1"/>
</dbReference>
<organism evidence="8 9">
    <name type="scientific">Didymella rabiei</name>
    <name type="common">Chickpea ascochyta blight fungus</name>
    <name type="synonym">Mycosphaerella rabiei</name>
    <dbReference type="NCBI Taxonomy" id="5454"/>
    <lineage>
        <taxon>Eukaryota</taxon>
        <taxon>Fungi</taxon>
        <taxon>Dikarya</taxon>
        <taxon>Ascomycota</taxon>
        <taxon>Pezizomycotina</taxon>
        <taxon>Dothideomycetes</taxon>
        <taxon>Pleosporomycetidae</taxon>
        <taxon>Pleosporales</taxon>
        <taxon>Pleosporineae</taxon>
        <taxon>Didymellaceae</taxon>
        <taxon>Ascochyta</taxon>
    </lineage>
</organism>
<evidence type="ECO:0000256" key="4">
    <source>
        <dbReference type="ARBA" id="ARBA00023163"/>
    </source>
</evidence>
<evidence type="ECO:0000256" key="1">
    <source>
        <dbReference type="ARBA" id="ARBA00022833"/>
    </source>
</evidence>
<dbReference type="Proteomes" id="UP000076837">
    <property type="component" value="Unassembled WGS sequence"/>
</dbReference>
<feature type="compositionally biased region" description="Polar residues" evidence="6">
    <location>
        <begin position="573"/>
        <end position="582"/>
    </location>
</feature>
<dbReference type="OrthoDB" id="10031947at2759"/>
<dbReference type="PANTHER" id="PTHR47171:SF6">
    <property type="entry name" value="SPECIFIC TRANSCRIPTION FACTOR, PUTATIVE (AFU_ORTHOLOGUE AFUA_2G06130)-RELATED"/>
    <property type="match status" value="1"/>
</dbReference>
<keyword evidence="5" id="KW-0539">Nucleus</keyword>
<dbReference type="GO" id="GO:0000981">
    <property type="term" value="F:DNA-binding transcription factor activity, RNA polymerase II-specific"/>
    <property type="evidence" value="ECO:0007669"/>
    <property type="project" value="InterPro"/>
</dbReference>
<keyword evidence="4" id="KW-0804">Transcription</keyword>
<protein>
    <submittedName>
        <fullName evidence="8">DNA binding</fullName>
    </submittedName>
</protein>
<dbReference type="InterPro" id="IPR007219">
    <property type="entry name" value="XnlR_reg_dom"/>
</dbReference>
<feature type="region of interest" description="Disordered" evidence="6">
    <location>
        <begin position="160"/>
        <end position="183"/>
    </location>
</feature>
<feature type="domain" description="Xylanolytic transcriptional activator regulatory" evidence="7">
    <location>
        <begin position="320"/>
        <end position="394"/>
    </location>
</feature>
<evidence type="ECO:0000256" key="6">
    <source>
        <dbReference type="SAM" id="MobiDB-lite"/>
    </source>
</evidence>
<dbReference type="GO" id="GO:0003677">
    <property type="term" value="F:DNA binding"/>
    <property type="evidence" value="ECO:0007669"/>
    <property type="project" value="UniProtKB-KW"/>
</dbReference>
<sequence length="720" mass="79839">MSTMITFAANNEFFRKRKRVHRACESCKKRRKRCSHTFAEEENGSGPYEGGNSTQSGDRDAGNPALDPHAYAQGGHHHPHDPRFPRGDAARGPGNVHPHSTMPPPHSPAESARSPQTPPNFLGYLNPEAVLREQVHSKRGDPAQSPSIAPIGQWIEERDQRPATTQPGSAPVHISETGPPNTSEVKISRALQQYLDAVGVDILPPRKSQDVLLDIYFAYVHPLLPLVDKDLFYEQYSQGREPRILMQAICVVASKHANAAKLLCLGDDPQPLNPREFSQRLYQAVIVGIEAKLEKNRVVLIQVLALISLHCEGPDGAEQASMHLAQAIHHAHTFGLQFGHQWRNQSSESQGNLEDVFWCLWSLDKMNACMNGRPLLMHDRDNSLRQLPTDPEKRSSPFGIWLQISEMLDKVIDYYRPGSRSADETGWEDDFLGFEEMVGDGEDKLDGPIMSLLSLFHHTMCMASHKSLSINAPVKSTPSYVRQSLSATRVIHLLNAEPPELLPPLPLVPYALSVALSVVYRHFRSRRLKVHINRASEELKQCVHLLDRLRNAWWSAGTMADIGRAVLSNAAGQRTNAVNTPAPTAPELRANEPKTEPPTPQPSHTGPHMPVSNNHWPPQGLDNSIDPRLQPQQPSPMPNLLNPMPALTPGQHPTSSERADRAPIPAAFGFAEQSPDWLNFDAAFENFEGLLGSSGADLSNELFRPLNYETLEGFLDPAAQ</sequence>
<comment type="caution">
    <text evidence="8">The sequence shown here is derived from an EMBL/GenBank/DDBJ whole genome shotgun (WGS) entry which is preliminary data.</text>
</comment>
<evidence type="ECO:0000259" key="7">
    <source>
        <dbReference type="SMART" id="SM00906"/>
    </source>
</evidence>
<dbReference type="STRING" id="5454.A0A163KIK4"/>
<keyword evidence="1" id="KW-0862">Zinc</keyword>
<keyword evidence="9" id="KW-1185">Reference proteome</keyword>
<evidence type="ECO:0000256" key="5">
    <source>
        <dbReference type="ARBA" id="ARBA00023242"/>
    </source>
</evidence>
<dbReference type="GO" id="GO:0008270">
    <property type="term" value="F:zinc ion binding"/>
    <property type="evidence" value="ECO:0007669"/>
    <property type="project" value="InterPro"/>
</dbReference>
<reference evidence="8 9" key="1">
    <citation type="journal article" date="2016" name="Sci. Rep.">
        <title>Draft genome sequencing and secretome analysis of fungal phytopathogen Ascochyta rabiei provides insight into the necrotrophic effector repertoire.</title>
        <authorList>
            <person name="Verma S."/>
            <person name="Gazara R.K."/>
            <person name="Nizam S."/>
            <person name="Parween S."/>
            <person name="Chattopadhyay D."/>
            <person name="Verma P.K."/>
        </authorList>
    </citation>
    <scope>NUCLEOTIDE SEQUENCE [LARGE SCALE GENOMIC DNA]</scope>
    <source>
        <strain evidence="8 9">ArDII</strain>
    </source>
</reference>
<dbReference type="AlphaFoldDB" id="A0A163KIK4"/>
<evidence type="ECO:0000256" key="2">
    <source>
        <dbReference type="ARBA" id="ARBA00023015"/>
    </source>
</evidence>
<gene>
    <name evidence="8" type="ORF">ST47_g1842</name>
</gene>
<feature type="region of interest" description="Disordered" evidence="6">
    <location>
        <begin position="26"/>
        <end position="124"/>
    </location>
</feature>
<accession>A0A163KIK4</accession>
<dbReference type="InterPro" id="IPR052073">
    <property type="entry name" value="Amide_Lactam_Regulators"/>
</dbReference>
<dbReference type="CDD" id="cd12148">
    <property type="entry name" value="fungal_TF_MHR"/>
    <property type="match status" value="1"/>
</dbReference>
<keyword evidence="2" id="KW-0805">Transcription regulation</keyword>
<dbReference type="Pfam" id="PF04082">
    <property type="entry name" value="Fungal_trans"/>
    <property type="match status" value="1"/>
</dbReference>